<dbReference type="PANTHER" id="PTHR31157">
    <property type="entry name" value="SCP DOMAIN-CONTAINING PROTEIN"/>
    <property type="match status" value="1"/>
</dbReference>
<reference evidence="3 4" key="1">
    <citation type="submission" date="2020-08" db="EMBL/GenBank/DDBJ databases">
        <title>Genome sequence of Nocardioides mesophilus KACC 16243T.</title>
        <authorList>
            <person name="Hyun D.-W."/>
            <person name="Bae J.-W."/>
        </authorList>
    </citation>
    <scope>NUCLEOTIDE SEQUENCE [LARGE SCALE GENOMIC DNA]</scope>
    <source>
        <strain evidence="3 4">KACC 16243</strain>
    </source>
</reference>
<dbReference type="PANTHER" id="PTHR31157:SF1">
    <property type="entry name" value="SCP DOMAIN-CONTAINING PROTEIN"/>
    <property type="match status" value="1"/>
</dbReference>
<evidence type="ECO:0000313" key="4">
    <source>
        <dbReference type="Proteomes" id="UP000515947"/>
    </source>
</evidence>
<dbReference type="EMBL" id="CP060713">
    <property type="protein sequence ID" value="QNN54057.1"/>
    <property type="molecule type" value="Genomic_DNA"/>
</dbReference>
<name>A0A7G9REN2_9ACTN</name>
<feature type="chain" id="PRO_5028959721" evidence="1">
    <location>
        <begin position="39"/>
        <end position="168"/>
    </location>
</feature>
<keyword evidence="1" id="KW-0732">Signal</keyword>
<dbReference type="SUPFAM" id="SSF55797">
    <property type="entry name" value="PR-1-like"/>
    <property type="match status" value="1"/>
</dbReference>
<feature type="signal peptide" evidence="1">
    <location>
        <begin position="1"/>
        <end position="38"/>
    </location>
</feature>
<dbReference type="Gene3D" id="3.40.33.10">
    <property type="entry name" value="CAP"/>
    <property type="match status" value="1"/>
</dbReference>
<keyword evidence="4" id="KW-1185">Reference proteome</keyword>
<dbReference type="InterPro" id="IPR014044">
    <property type="entry name" value="CAP_dom"/>
</dbReference>
<dbReference type="AlphaFoldDB" id="A0A7G9REN2"/>
<evidence type="ECO:0000313" key="3">
    <source>
        <dbReference type="EMBL" id="QNN54057.1"/>
    </source>
</evidence>
<dbReference type="CDD" id="cd05379">
    <property type="entry name" value="CAP_bacterial"/>
    <property type="match status" value="1"/>
</dbReference>
<dbReference type="InterPro" id="IPR035940">
    <property type="entry name" value="CAP_sf"/>
</dbReference>
<evidence type="ECO:0000259" key="2">
    <source>
        <dbReference type="Pfam" id="PF00188"/>
    </source>
</evidence>
<accession>A0A7G9REN2</accession>
<feature type="domain" description="SCP" evidence="2">
    <location>
        <begin position="59"/>
        <end position="158"/>
    </location>
</feature>
<proteinExistence type="predicted"/>
<dbReference type="RefSeq" id="WP_187579899.1">
    <property type="nucleotide sequence ID" value="NZ_CP060713.1"/>
</dbReference>
<protein>
    <submittedName>
        <fullName evidence="3">CAP domain-containing protein</fullName>
    </submittedName>
</protein>
<evidence type="ECO:0000256" key="1">
    <source>
        <dbReference type="SAM" id="SignalP"/>
    </source>
</evidence>
<organism evidence="3 4">
    <name type="scientific">Nocardioides mesophilus</name>
    <dbReference type="NCBI Taxonomy" id="433659"/>
    <lineage>
        <taxon>Bacteria</taxon>
        <taxon>Bacillati</taxon>
        <taxon>Actinomycetota</taxon>
        <taxon>Actinomycetes</taxon>
        <taxon>Propionibacteriales</taxon>
        <taxon>Nocardioidaceae</taxon>
        <taxon>Nocardioides</taxon>
    </lineage>
</organism>
<dbReference type="Pfam" id="PF00188">
    <property type="entry name" value="CAP"/>
    <property type="match status" value="1"/>
</dbReference>
<dbReference type="KEGG" id="nmes:H9L09_06670"/>
<dbReference type="Proteomes" id="UP000515947">
    <property type="component" value="Chromosome"/>
</dbReference>
<sequence length="168" mass="18475">MTAANAWMRHALTTVAAVLATTLVAAGLVMATSSTATASESIATRWTPDTYEKKVRSWINHERAAHGMSQLTFVKCATRTATKWSQHLADTDEFYHQDMGHVLDACNAYYAGETLGRGNISPRRLVHLWMDSPGHRAVLLSKYAQRVGIGSMVDSHGQWLTAANFVKL</sequence>
<gene>
    <name evidence="3" type="ORF">H9L09_06670</name>
</gene>